<organism evidence="1 2">
    <name type="scientific">Macrosiphum euphorbiae</name>
    <name type="common">potato aphid</name>
    <dbReference type="NCBI Taxonomy" id="13131"/>
    <lineage>
        <taxon>Eukaryota</taxon>
        <taxon>Metazoa</taxon>
        <taxon>Ecdysozoa</taxon>
        <taxon>Arthropoda</taxon>
        <taxon>Hexapoda</taxon>
        <taxon>Insecta</taxon>
        <taxon>Pterygota</taxon>
        <taxon>Neoptera</taxon>
        <taxon>Paraneoptera</taxon>
        <taxon>Hemiptera</taxon>
        <taxon>Sternorrhyncha</taxon>
        <taxon>Aphidomorpha</taxon>
        <taxon>Aphidoidea</taxon>
        <taxon>Aphididae</taxon>
        <taxon>Macrosiphini</taxon>
        <taxon>Macrosiphum</taxon>
    </lineage>
</organism>
<evidence type="ECO:0000313" key="2">
    <source>
        <dbReference type="Proteomes" id="UP001160148"/>
    </source>
</evidence>
<evidence type="ECO:0000313" key="1">
    <source>
        <dbReference type="EMBL" id="CAI6359832.1"/>
    </source>
</evidence>
<sequence>MNLESFHRVLKEKYMCRLKVRSVYDCSWYLEKYLLMKGNDLQKKQIRFKRTNKLKCLRANHKKVEKQSELKSMVINSLDYNSWYVQSFIDEEVMYNVLKRELKECTIYEGEISLLPCTRVIARTIQLKIICASIFTPLQ</sequence>
<gene>
    <name evidence="1" type="ORF">MEUPH1_LOCUS15203</name>
</gene>
<accession>A0AAV0WWD9</accession>
<comment type="caution">
    <text evidence="1">The sequence shown here is derived from an EMBL/GenBank/DDBJ whole genome shotgun (WGS) entry which is preliminary data.</text>
</comment>
<protein>
    <submittedName>
        <fullName evidence="1">Uncharacterized protein</fullName>
    </submittedName>
</protein>
<dbReference type="AlphaFoldDB" id="A0AAV0WWD9"/>
<reference evidence="1 2" key="1">
    <citation type="submission" date="2023-01" db="EMBL/GenBank/DDBJ databases">
        <authorList>
            <person name="Whitehead M."/>
        </authorList>
    </citation>
    <scope>NUCLEOTIDE SEQUENCE [LARGE SCALE GENOMIC DNA]</scope>
</reference>
<proteinExistence type="predicted"/>
<dbReference type="Proteomes" id="UP001160148">
    <property type="component" value="Unassembled WGS sequence"/>
</dbReference>
<keyword evidence="2" id="KW-1185">Reference proteome</keyword>
<dbReference type="EMBL" id="CARXXK010000002">
    <property type="protein sequence ID" value="CAI6359832.1"/>
    <property type="molecule type" value="Genomic_DNA"/>
</dbReference>
<name>A0AAV0WWD9_9HEMI</name>